<evidence type="ECO:0000313" key="10">
    <source>
        <dbReference type="RefSeq" id="XP_014673162.1"/>
    </source>
</evidence>
<dbReference type="PANTHER" id="PTHR12434:SF6">
    <property type="entry name" value="MEDIATOR OF RNA POLYMERASE II TRANSCRIPTION SUBUNIT 22"/>
    <property type="match status" value="1"/>
</dbReference>
<keyword evidence="6" id="KW-0539">Nucleus</keyword>
<evidence type="ECO:0000313" key="9">
    <source>
        <dbReference type="Proteomes" id="UP000695022"/>
    </source>
</evidence>
<dbReference type="PANTHER" id="PTHR12434">
    <property type="entry name" value="MEDIATOR OF RNA POLYMERASE II TRANSCRIPTION SUBUNIT 22"/>
    <property type="match status" value="1"/>
</dbReference>
<sequence>MSSQQRTLPQSKDALLKSYQKRLKDDVCSILANFTEIIKLAKTEEDTQVARATHVEQDHHEMSVRAANVVRAGESLLKLVSDLKQFLILNDFPSVNEAITHNTNLFRMMMNDCDSKLMNIRDDMAAYLYELEEDYYTCPFK</sequence>
<evidence type="ECO:0000256" key="3">
    <source>
        <dbReference type="ARBA" id="ARBA00019695"/>
    </source>
</evidence>
<dbReference type="Pfam" id="PF06179">
    <property type="entry name" value="Med22"/>
    <property type="match status" value="1"/>
</dbReference>
<keyword evidence="5" id="KW-0804">Transcription</keyword>
<dbReference type="Proteomes" id="UP000695022">
    <property type="component" value="Unplaced"/>
</dbReference>
<evidence type="ECO:0000256" key="6">
    <source>
        <dbReference type="ARBA" id="ARBA00023242"/>
    </source>
</evidence>
<comment type="similarity">
    <text evidence="2">Belongs to the Mediator complex subunit 22 family.</text>
</comment>
<keyword evidence="9" id="KW-1185">Reference proteome</keyword>
<dbReference type="GeneID" id="106813521"/>
<evidence type="ECO:0000256" key="1">
    <source>
        <dbReference type="ARBA" id="ARBA00004123"/>
    </source>
</evidence>
<organism evidence="9 10">
    <name type="scientific">Priapulus caudatus</name>
    <name type="common">Priapulid worm</name>
    <dbReference type="NCBI Taxonomy" id="37621"/>
    <lineage>
        <taxon>Eukaryota</taxon>
        <taxon>Metazoa</taxon>
        <taxon>Ecdysozoa</taxon>
        <taxon>Scalidophora</taxon>
        <taxon>Priapulida</taxon>
        <taxon>Priapulimorpha</taxon>
        <taxon>Priapulimorphida</taxon>
        <taxon>Priapulidae</taxon>
        <taxon>Priapulus</taxon>
    </lineage>
</organism>
<keyword evidence="4" id="KW-0805">Transcription regulation</keyword>
<comment type="function">
    <text evidence="7">Component of the Mediator complex, a coactivator involved in the regulated transcription of nearly all RNA polymerase II-dependent genes. Mediator functions as a bridge to convey information from gene-specific regulatory proteins to the basal RNA polymerase II transcription machinery. Mediator is recruited to promoters by direct interactions with regulatory proteins and serves as a scaffold for the assembly of a functional preinitiation complex with RNA polymerase II and the general transcription factors.</text>
</comment>
<reference evidence="10" key="1">
    <citation type="submission" date="2025-08" db="UniProtKB">
        <authorList>
            <consortium name="RefSeq"/>
        </authorList>
    </citation>
    <scope>IDENTIFICATION</scope>
</reference>
<evidence type="ECO:0000256" key="7">
    <source>
        <dbReference type="ARBA" id="ARBA00025687"/>
    </source>
</evidence>
<proteinExistence type="inferred from homology"/>
<gene>
    <name evidence="10" type="primary">LOC106813521</name>
</gene>
<protein>
    <recommendedName>
        <fullName evidence="3">Mediator of RNA polymerase II transcription subunit 22</fullName>
    </recommendedName>
    <alternativeName>
        <fullName evidence="8">Mediator complex subunit 22</fullName>
    </alternativeName>
</protein>
<dbReference type="RefSeq" id="XP_014673162.1">
    <property type="nucleotide sequence ID" value="XM_014817676.1"/>
</dbReference>
<name>A0ABM1ELU1_PRICU</name>
<evidence type="ECO:0000256" key="4">
    <source>
        <dbReference type="ARBA" id="ARBA00023015"/>
    </source>
</evidence>
<comment type="subcellular location">
    <subcellularLocation>
        <location evidence="1">Nucleus</location>
    </subcellularLocation>
</comment>
<dbReference type="InterPro" id="IPR009332">
    <property type="entry name" value="Med22"/>
</dbReference>
<evidence type="ECO:0000256" key="5">
    <source>
        <dbReference type="ARBA" id="ARBA00023163"/>
    </source>
</evidence>
<accession>A0ABM1ELU1</accession>
<evidence type="ECO:0000256" key="8">
    <source>
        <dbReference type="ARBA" id="ARBA00031962"/>
    </source>
</evidence>
<evidence type="ECO:0000256" key="2">
    <source>
        <dbReference type="ARBA" id="ARBA00005942"/>
    </source>
</evidence>